<keyword evidence="5" id="KW-0472">Membrane</keyword>
<accession>A0A9X4KE57</accession>
<evidence type="ECO:0000256" key="1">
    <source>
        <dbReference type="ARBA" id="ARBA00004370"/>
    </source>
</evidence>
<dbReference type="GO" id="GO:0016020">
    <property type="term" value="C:membrane"/>
    <property type="evidence" value="ECO:0007669"/>
    <property type="project" value="UniProtKB-SubCell"/>
</dbReference>
<dbReference type="EMBL" id="JAPDHZ010000002">
    <property type="protein sequence ID" value="MDG0789939.1"/>
    <property type="molecule type" value="Genomic_DNA"/>
</dbReference>
<sequence length="321" mass="36340">MIYRLTPNDVLQFQLLRPKPLVAGDVYAKDRTRILKLRREVRKIFSPADKLGDLPFVEEMENFTERLLDKPLVALLGPSDAGKSSLINALTGLNVLEEKWTPTTSATVHLRHINDKPEWMDEHPVAIFKAESAEQSWNVKNVNQAAYCQKHLLHLGSFDLLYKYCNRHQNRTYEEVDSAIIYTDSDLLLACDFVDLPGFGTENETDTIKSQRTKSLADVVLFLTPALGFLNRHEDMLLLKEIIRTIPAVDTKEAPLLSSLFVLATQARTAKTEEAADEILATRSDALLNLLSEELIESQFGLTKREFGSKLKKKVFQLRAG</sequence>
<keyword evidence="3" id="KW-0378">Hydrolase</keyword>
<evidence type="ECO:0000256" key="2">
    <source>
        <dbReference type="ARBA" id="ARBA00022741"/>
    </source>
</evidence>
<organism evidence="7 8">
    <name type="scientific">Cohnella ginsengisoli</name>
    <dbReference type="NCBI Taxonomy" id="425004"/>
    <lineage>
        <taxon>Bacteria</taxon>
        <taxon>Bacillati</taxon>
        <taxon>Bacillota</taxon>
        <taxon>Bacilli</taxon>
        <taxon>Bacillales</taxon>
        <taxon>Paenibacillaceae</taxon>
        <taxon>Cohnella</taxon>
    </lineage>
</organism>
<evidence type="ECO:0000259" key="6">
    <source>
        <dbReference type="Pfam" id="PF00350"/>
    </source>
</evidence>
<comment type="caution">
    <text evidence="7">The sequence shown here is derived from an EMBL/GenBank/DDBJ whole genome shotgun (WGS) entry which is preliminary data.</text>
</comment>
<dbReference type="Proteomes" id="UP001153387">
    <property type="component" value="Unassembled WGS sequence"/>
</dbReference>
<keyword evidence="4" id="KW-0342">GTP-binding</keyword>
<protein>
    <submittedName>
        <fullName evidence="7">Dynamin family protein</fullName>
    </submittedName>
</protein>
<dbReference type="InterPro" id="IPR045063">
    <property type="entry name" value="Dynamin_N"/>
</dbReference>
<dbReference type="Pfam" id="PF00350">
    <property type="entry name" value="Dynamin_N"/>
    <property type="match status" value="1"/>
</dbReference>
<proteinExistence type="predicted"/>
<comment type="subcellular location">
    <subcellularLocation>
        <location evidence="1">Membrane</location>
    </subcellularLocation>
</comment>
<reference evidence="7 8" key="1">
    <citation type="submission" date="2022-10" db="EMBL/GenBank/DDBJ databases">
        <title>Comparative genomic analysis of Cohnella hashimotonis sp. nov., isolated from the International Space Station.</title>
        <authorList>
            <person name="Simpson A."/>
            <person name="Venkateswaran K."/>
        </authorList>
    </citation>
    <scope>NUCLEOTIDE SEQUENCE [LARGE SCALE GENOMIC DNA]</scope>
    <source>
        <strain evidence="7 8">DSM 18997</strain>
    </source>
</reference>
<dbReference type="SUPFAM" id="SSF52540">
    <property type="entry name" value="P-loop containing nucleoside triphosphate hydrolases"/>
    <property type="match status" value="1"/>
</dbReference>
<dbReference type="GO" id="GO:0003924">
    <property type="term" value="F:GTPase activity"/>
    <property type="evidence" value="ECO:0007669"/>
    <property type="project" value="InterPro"/>
</dbReference>
<keyword evidence="8" id="KW-1185">Reference proteome</keyword>
<evidence type="ECO:0000256" key="5">
    <source>
        <dbReference type="ARBA" id="ARBA00023136"/>
    </source>
</evidence>
<dbReference type="AlphaFoldDB" id="A0A9X4KE57"/>
<evidence type="ECO:0000313" key="7">
    <source>
        <dbReference type="EMBL" id="MDG0789939.1"/>
    </source>
</evidence>
<dbReference type="Gene3D" id="3.40.50.300">
    <property type="entry name" value="P-loop containing nucleotide triphosphate hydrolases"/>
    <property type="match status" value="1"/>
</dbReference>
<dbReference type="PANTHER" id="PTHR10465:SF0">
    <property type="entry name" value="SARCALUMENIN"/>
    <property type="match status" value="1"/>
</dbReference>
<dbReference type="GO" id="GO:0005525">
    <property type="term" value="F:GTP binding"/>
    <property type="evidence" value="ECO:0007669"/>
    <property type="project" value="UniProtKB-KW"/>
</dbReference>
<gene>
    <name evidence="7" type="ORF">OMP38_03045</name>
</gene>
<evidence type="ECO:0000256" key="4">
    <source>
        <dbReference type="ARBA" id="ARBA00023134"/>
    </source>
</evidence>
<feature type="domain" description="Dynamin N-terminal" evidence="6">
    <location>
        <begin position="73"/>
        <end position="227"/>
    </location>
</feature>
<evidence type="ECO:0000313" key="8">
    <source>
        <dbReference type="Proteomes" id="UP001153387"/>
    </source>
</evidence>
<dbReference type="InterPro" id="IPR027094">
    <property type="entry name" value="Mitofusin_fam"/>
</dbReference>
<dbReference type="GO" id="GO:0008053">
    <property type="term" value="P:mitochondrial fusion"/>
    <property type="evidence" value="ECO:0007669"/>
    <property type="project" value="TreeGrafter"/>
</dbReference>
<evidence type="ECO:0000256" key="3">
    <source>
        <dbReference type="ARBA" id="ARBA00022801"/>
    </source>
</evidence>
<dbReference type="PANTHER" id="PTHR10465">
    <property type="entry name" value="TRANSMEMBRANE GTPASE FZO1"/>
    <property type="match status" value="1"/>
</dbReference>
<dbReference type="RefSeq" id="WP_277563826.1">
    <property type="nucleotide sequence ID" value="NZ_JAPDHZ010000002.1"/>
</dbReference>
<name>A0A9X4KE57_9BACL</name>
<dbReference type="InterPro" id="IPR027417">
    <property type="entry name" value="P-loop_NTPase"/>
</dbReference>
<keyword evidence="2" id="KW-0547">Nucleotide-binding</keyword>